<dbReference type="InParanoid" id="A0A1Y1UIB2"/>
<accession>A0A1Y1UIB2</accession>
<evidence type="ECO:0000313" key="2">
    <source>
        <dbReference type="EMBL" id="ORX37226.1"/>
    </source>
</evidence>
<evidence type="ECO:0000256" key="1">
    <source>
        <dbReference type="SAM" id="MobiDB-lite"/>
    </source>
</evidence>
<dbReference type="OrthoDB" id="2572819at2759"/>
<sequence length="462" mass="50885">MAHCYTLYGGHDIATPYVTSHHKLASCLDSRLDPLDTFSFQSIRYRLHSSMSDMPISDPSPSYSFPPRHSSSASSSQSSSLPQRRVSRPSPSASVDPASSSRPQHEIQPPSRRLSSHQMLLLTPFGSNVPDGIFVPGESSSFMTRNVPISAEMSVGSSSNMTRMRTKSVGRSQDPRTSTFPPPSGMRRGSSRMGSPSSSNMQVANPSSLVSAPMSTIPSASESETEIEAAHGHHVESGASVYPVFIGDHLSTVPMTRSTSSPVMSLQALEELKRKDGELGIARGGMWAWISHDMDEVDSPRGESSTMIQSSNPRDVTPSPTTSASLPLFRDPFAPPLPLGASVMTREIPTSASSSTTTFSQLDGKGRVATASNYHYSPNQAVRRSSQPPSRISKTSRSHKWRSWWYWWWWCWCLGIGRYHRFVDCSVITTCQPTSKYHTGLLNTRCWLCIRSHDFRWSFASK</sequence>
<gene>
    <name evidence="2" type="ORF">BD324DRAFT_434088</name>
</gene>
<dbReference type="GeneID" id="33554581"/>
<feature type="compositionally biased region" description="Polar residues" evidence="1">
    <location>
        <begin position="302"/>
        <end position="325"/>
    </location>
</feature>
<keyword evidence="3" id="KW-1185">Reference proteome</keyword>
<dbReference type="Proteomes" id="UP000193218">
    <property type="component" value="Unassembled WGS sequence"/>
</dbReference>
<comment type="caution">
    <text evidence="2">The sequence shown here is derived from an EMBL/GenBank/DDBJ whole genome shotgun (WGS) entry which is preliminary data.</text>
</comment>
<dbReference type="RefSeq" id="XP_021871264.1">
    <property type="nucleotide sequence ID" value="XM_022012773.1"/>
</dbReference>
<dbReference type="EMBL" id="NBSH01000006">
    <property type="protein sequence ID" value="ORX37226.1"/>
    <property type="molecule type" value="Genomic_DNA"/>
</dbReference>
<dbReference type="AlphaFoldDB" id="A0A1Y1UIB2"/>
<feature type="region of interest" description="Disordered" evidence="1">
    <location>
        <begin position="297"/>
        <end position="330"/>
    </location>
</feature>
<proteinExistence type="predicted"/>
<evidence type="ECO:0000313" key="3">
    <source>
        <dbReference type="Proteomes" id="UP000193218"/>
    </source>
</evidence>
<feature type="compositionally biased region" description="Low complexity" evidence="1">
    <location>
        <begin position="185"/>
        <end position="199"/>
    </location>
</feature>
<feature type="region of interest" description="Disordered" evidence="1">
    <location>
        <begin position="154"/>
        <end position="231"/>
    </location>
</feature>
<protein>
    <submittedName>
        <fullName evidence="2">Uncharacterized protein</fullName>
    </submittedName>
</protein>
<feature type="compositionally biased region" description="Polar residues" evidence="1">
    <location>
        <begin position="200"/>
        <end position="214"/>
    </location>
</feature>
<name>A0A1Y1UIB2_9TREE</name>
<reference evidence="2 3" key="1">
    <citation type="submission" date="2017-03" db="EMBL/GenBank/DDBJ databases">
        <title>Widespread Adenine N6-methylation of Active Genes in Fungi.</title>
        <authorList>
            <consortium name="DOE Joint Genome Institute"/>
            <person name="Mondo S.J."/>
            <person name="Dannebaum R.O."/>
            <person name="Kuo R.C."/>
            <person name="Louie K.B."/>
            <person name="Bewick A.J."/>
            <person name="Labutti K."/>
            <person name="Haridas S."/>
            <person name="Kuo A."/>
            <person name="Salamov A."/>
            <person name="Ahrendt S.R."/>
            <person name="Lau R."/>
            <person name="Bowen B.P."/>
            <person name="Lipzen A."/>
            <person name="Sullivan W."/>
            <person name="Andreopoulos W.B."/>
            <person name="Clum A."/>
            <person name="Lindquist E."/>
            <person name="Daum C."/>
            <person name="Northen T.R."/>
            <person name="Ramamoorthy G."/>
            <person name="Schmitz R.J."/>
            <person name="Gryganskyi A."/>
            <person name="Culley D."/>
            <person name="Magnuson J."/>
            <person name="James T.Y."/>
            <person name="O'Malley M.A."/>
            <person name="Stajich J.E."/>
            <person name="Spatafora J.W."/>
            <person name="Visel A."/>
            <person name="Grigoriev I.V."/>
        </authorList>
    </citation>
    <scope>NUCLEOTIDE SEQUENCE [LARGE SCALE GENOMIC DNA]</scope>
    <source>
        <strain evidence="2 3">NRRL Y-17943</strain>
    </source>
</reference>
<feature type="compositionally biased region" description="Polar residues" evidence="1">
    <location>
        <begin position="155"/>
        <end position="179"/>
    </location>
</feature>
<organism evidence="2 3">
    <name type="scientific">Kockovaella imperatae</name>
    <dbReference type="NCBI Taxonomy" id="4999"/>
    <lineage>
        <taxon>Eukaryota</taxon>
        <taxon>Fungi</taxon>
        <taxon>Dikarya</taxon>
        <taxon>Basidiomycota</taxon>
        <taxon>Agaricomycotina</taxon>
        <taxon>Tremellomycetes</taxon>
        <taxon>Tremellales</taxon>
        <taxon>Cuniculitremaceae</taxon>
        <taxon>Kockovaella</taxon>
    </lineage>
</organism>
<feature type="region of interest" description="Disordered" evidence="1">
    <location>
        <begin position="56"/>
        <end position="114"/>
    </location>
</feature>
<feature type="compositionally biased region" description="Low complexity" evidence="1">
    <location>
        <begin position="56"/>
        <end position="102"/>
    </location>
</feature>